<gene>
    <name evidence="2" type="ORF">F2Q68_00032524</name>
</gene>
<evidence type="ECO:0000313" key="2">
    <source>
        <dbReference type="EMBL" id="KAF2542783.1"/>
    </source>
</evidence>
<evidence type="ECO:0000313" key="3">
    <source>
        <dbReference type="Proteomes" id="UP000712281"/>
    </source>
</evidence>
<evidence type="ECO:0000256" key="1">
    <source>
        <dbReference type="SAM" id="MobiDB-lite"/>
    </source>
</evidence>
<feature type="region of interest" description="Disordered" evidence="1">
    <location>
        <begin position="93"/>
        <end position="126"/>
    </location>
</feature>
<feature type="region of interest" description="Disordered" evidence="1">
    <location>
        <begin position="1"/>
        <end position="30"/>
    </location>
</feature>
<dbReference type="Proteomes" id="UP000712281">
    <property type="component" value="Unassembled WGS sequence"/>
</dbReference>
<accession>A0A8S9G9Y7</accession>
<comment type="caution">
    <text evidence="2">The sequence shown here is derived from an EMBL/GenBank/DDBJ whole genome shotgun (WGS) entry which is preliminary data.</text>
</comment>
<reference evidence="2" key="1">
    <citation type="submission" date="2019-12" db="EMBL/GenBank/DDBJ databases">
        <title>Genome sequencing and annotation of Brassica cretica.</title>
        <authorList>
            <person name="Studholme D.J."/>
            <person name="Sarris P.F."/>
        </authorList>
    </citation>
    <scope>NUCLEOTIDE SEQUENCE</scope>
    <source>
        <strain evidence="2">PFS-001/15</strain>
        <tissue evidence="2">Leaf</tissue>
    </source>
</reference>
<proteinExistence type="predicted"/>
<dbReference type="AlphaFoldDB" id="A0A8S9G9Y7"/>
<dbReference type="EMBL" id="QGKW02002005">
    <property type="protein sequence ID" value="KAF2542783.1"/>
    <property type="molecule type" value="Genomic_DNA"/>
</dbReference>
<organism evidence="2 3">
    <name type="scientific">Brassica cretica</name>
    <name type="common">Mustard</name>
    <dbReference type="NCBI Taxonomy" id="69181"/>
    <lineage>
        <taxon>Eukaryota</taxon>
        <taxon>Viridiplantae</taxon>
        <taxon>Streptophyta</taxon>
        <taxon>Embryophyta</taxon>
        <taxon>Tracheophyta</taxon>
        <taxon>Spermatophyta</taxon>
        <taxon>Magnoliopsida</taxon>
        <taxon>eudicotyledons</taxon>
        <taxon>Gunneridae</taxon>
        <taxon>Pentapetalae</taxon>
        <taxon>rosids</taxon>
        <taxon>malvids</taxon>
        <taxon>Brassicales</taxon>
        <taxon>Brassicaceae</taxon>
        <taxon>Brassiceae</taxon>
        <taxon>Brassica</taxon>
    </lineage>
</organism>
<name>A0A8S9G9Y7_BRACR</name>
<protein>
    <submittedName>
        <fullName evidence="2">Uncharacterized protein</fullName>
    </submittedName>
</protein>
<feature type="compositionally biased region" description="Basic and acidic residues" evidence="1">
    <location>
        <begin position="109"/>
        <end position="126"/>
    </location>
</feature>
<sequence length="180" mass="20689">MRGNPRLPKERQSLETSTPQQEEESVSDGLERRIKAIKDMKKFVDDCEEDREKRVLMDLPKFSKSKNKTKSKSQYLTNLKVVNVAIEAVRERRLEASDKSSSIGDEEASDSREKDNTKKEKDDPKLAVLTKMEKDLDGKEVCRWLKKVKSTVVPVNSMKTLKPPTIDNVKEELMLAIHQD</sequence>